<evidence type="ECO:0000313" key="2">
    <source>
        <dbReference type="Proteomes" id="UP000078492"/>
    </source>
</evidence>
<dbReference type="Proteomes" id="UP000078492">
    <property type="component" value="Unassembled WGS sequence"/>
</dbReference>
<protein>
    <submittedName>
        <fullName evidence="1">Uncharacterized protein</fullName>
    </submittedName>
</protein>
<reference evidence="1 2" key="1">
    <citation type="submission" date="2015-09" db="EMBL/GenBank/DDBJ databases">
        <title>Trachymyrmex cornetzi WGS genome.</title>
        <authorList>
            <person name="Nygaard S."/>
            <person name="Hu H."/>
            <person name="Boomsma J."/>
            <person name="Zhang G."/>
        </authorList>
    </citation>
    <scope>NUCLEOTIDE SEQUENCE [LARGE SCALE GENOMIC DNA]</scope>
    <source>
        <strain evidence="1">Tcor2-1</strain>
        <tissue evidence="1">Whole body</tissue>
    </source>
</reference>
<accession>A0A151J7R7</accession>
<dbReference type="EMBL" id="KQ979640">
    <property type="protein sequence ID" value="KYN20056.1"/>
    <property type="molecule type" value="Genomic_DNA"/>
</dbReference>
<organism evidence="1 2">
    <name type="scientific">Trachymyrmex cornetzi</name>
    <dbReference type="NCBI Taxonomy" id="471704"/>
    <lineage>
        <taxon>Eukaryota</taxon>
        <taxon>Metazoa</taxon>
        <taxon>Ecdysozoa</taxon>
        <taxon>Arthropoda</taxon>
        <taxon>Hexapoda</taxon>
        <taxon>Insecta</taxon>
        <taxon>Pterygota</taxon>
        <taxon>Neoptera</taxon>
        <taxon>Endopterygota</taxon>
        <taxon>Hymenoptera</taxon>
        <taxon>Apocrita</taxon>
        <taxon>Aculeata</taxon>
        <taxon>Formicoidea</taxon>
        <taxon>Formicidae</taxon>
        <taxon>Myrmicinae</taxon>
        <taxon>Trachymyrmex</taxon>
    </lineage>
</organism>
<gene>
    <name evidence="1" type="ORF">ALC57_07630</name>
</gene>
<sequence length="103" mass="11751">MRSSFAGRLGNSTQSLKVLFFRHDLLERGAQFIGLEFLAELFELLEGEPTFVLQPLLIIVFLDHLTHFVARHFETANVQSVSQLGNVDETISIRVNLSEKRNH</sequence>
<keyword evidence="2" id="KW-1185">Reference proteome</keyword>
<proteinExistence type="predicted"/>
<name>A0A151J7R7_9HYME</name>
<evidence type="ECO:0000313" key="1">
    <source>
        <dbReference type="EMBL" id="KYN20056.1"/>
    </source>
</evidence>
<dbReference type="AlphaFoldDB" id="A0A151J7R7"/>